<feature type="signal peptide" evidence="8">
    <location>
        <begin position="1"/>
        <end position="22"/>
    </location>
</feature>
<dbReference type="GO" id="GO:0003755">
    <property type="term" value="F:peptidyl-prolyl cis-trans isomerase activity"/>
    <property type="evidence" value="ECO:0007669"/>
    <property type="project" value="UniProtKB-KW"/>
</dbReference>
<evidence type="ECO:0000256" key="7">
    <source>
        <dbReference type="SAM" id="MobiDB-lite"/>
    </source>
</evidence>
<gene>
    <name evidence="10" type="ORF">DW687_10715</name>
</gene>
<keyword evidence="3 8" id="KW-0732">Signal</keyword>
<evidence type="ECO:0000256" key="8">
    <source>
        <dbReference type="SAM" id="SignalP"/>
    </source>
</evidence>
<sequence>MKNIKKIIGIAMAVTLLFSAFGCSVNEEKLANKAVAKVGDTEIPKKNLDSVVGFTLVSYYANSGTEISMEDSSVSSLKEEVANNLVEYELVKKAAKDYGYTKNDKEVKEAAKETLKSIKSSSYLKGDKYKSVLKQYGFEDEKSFENAVNLYAQFSTYTSGFAEKFRNKVQGGKYATANYMTVDDIKVPASIYYYCYIQKAMEQEYNEYQKQYSGSADSSESEQKTDEQKQQELKESTVAMVKEKAAFYAAGKEAKTKIDTKKVSSKKAENESLSSMFGSDTLTSVYNAYGITKKQYDEAGKWIATADLYKEALEEKVTYDKPTEKDAEKEFNKNTKAYDKSTVSAKHILTSDKSLAKEIYEQVTQKGADFDQIMSKYQKNSAVQEASDLGAFTYPSMVEDFSKAAFDAEKGSVVGPVKTEYGYHVIYVYDKNTVEPKFEDSKDTILSKLDSQNKLEAVNKLDEDIKDKHNGKVEIEDIDEPYNMLLAELKKDNKVKIYKSVLNK</sequence>
<dbReference type="Proteomes" id="UP000261212">
    <property type="component" value="Unassembled WGS sequence"/>
</dbReference>
<name>A0A3E3DV93_9FIRM</name>
<evidence type="ECO:0000256" key="2">
    <source>
        <dbReference type="ARBA" id="ARBA00013194"/>
    </source>
</evidence>
<evidence type="ECO:0000256" key="6">
    <source>
        <dbReference type="PROSITE-ProRule" id="PRU00278"/>
    </source>
</evidence>
<organism evidence="10 11">
    <name type="scientific">Anaerofustis stercorihominis</name>
    <dbReference type="NCBI Taxonomy" id="214853"/>
    <lineage>
        <taxon>Bacteria</taxon>
        <taxon>Bacillati</taxon>
        <taxon>Bacillota</taxon>
        <taxon>Clostridia</taxon>
        <taxon>Eubacteriales</taxon>
        <taxon>Eubacteriaceae</taxon>
        <taxon>Anaerofustis</taxon>
    </lineage>
</organism>
<dbReference type="PANTHER" id="PTHR47245">
    <property type="entry name" value="PEPTIDYLPROLYL ISOMERASE"/>
    <property type="match status" value="1"/>
</dbReference>
<keyword evidence="4 6" id="KW-0697">Rotamase</keyword>
<reference evidence="10 11" key="1">
    <citation type="submission" date="2018-08" db="EMBL/GenBank/DDBJ databases">
        <title>A genome reference for cultivated species of the human gut microbiota.</title>
        <authorList>
            <person name="Zou Y."/>
            <person name="Xue W."/>
            <person name="Luo G."/>
        </authorList>
    </citation>
    <scope>NUCLEOTIDE SEQUENCE [LARGE SCALE GENOMIC DNA]</scope>
    <source>
        <strain evidence="10 11">AM25-6</strain>
    </source>
</reference>
<protein>
    <recommendedName>
        <fullName evidence="2">peptidylprolyl isomerase</fullName>
        <ecNumber evidence="2">5.2.1.8</ecNumber>
    </recommendedName>
</protein>
<comment type="caution">
    <text evidence="10">The sequence shown here is derived from an EMBL/GenBank/DDBJ whole genome shotgun (WGS) entry which is preliminary data.</text>
</comment>
<evidence type="ECO:0000313" key="10">
    <source>
        <dbReference type="EMBL" id="RGD73207.1"/>
    </source>
</evidence>
<dbReference type="PANTHER" id="PTHR47245:SF1">
    <property type="entry name" value="FOLDASE PROTEIN PRSA"/>
    <property type="match status" value="1"/>
</dbReference>
<feature type="region of interest" description="Disordered" evidence="7">
    <location>
        <begin position="211"/>
        <end position="233"/>
    </location>
</feature>
<evidence type="ECO:0000256" key="3">
    <source>
        <dbReference type="ARBA" id="ARBA00022729"/>
    </source>
</evidence>
<dbReference type="InterPro" id="IPR027304">
    <property type="entry name" value="Trigger_fact/SurA_dom_sf"/>
</dbReference>
<dbReference type="EMBL" id="QUSM01000007">
    <property type="protein sequence ID" value="RGD73207.1"/>
    <property type="molecule type" value="Genomic_DNA"/>
</dbReference>
<dbReference type="SUPFAM" id="SSF109998">
    <property type="entry name" value="Triger factor/SurA peptide-binding domain-like"/>
    <property type="match status" value="2"/>
</dbReference>
<keyword evidence="5 6" id="KW-0413">Isomerase</keyword>
<comment type="catalytic activity">
    <reaction evidence="1">
        <text>[protein]-peptidylproline (omega=180) = [protein]-peptidylproline (omega=0)</text>
        <dbReference type="Rhea" id="RHEA:16237"/>
        <dbReference type="Rhea" id="RHEA-COMP:10747"/>
        <dbReference type="Rhea" id="RHEA-COMP:10748"/>
        <dbReference type="ChEBI" id="CHEBI:83833"/>
        <dbReference type="ChEBI" id="CHEBI:83834"/>
        <dbReference type="EC" id="5.2.1.8"/>
    </reaction>
</comment>
<dbReference type="Gene3D" id="1.10.4030.10">
    <property type="entry name" value="Porin chaperone SurA, peptide-binding domain"/>
    <property type="match status" value="1"/>
</dbReference>
<dbReference type="InterPro" id="IPR000297">
    <property type="entry name" value="PPIase_PpiC"/>
</dbReference>
<feature type="chain" id="PRO_5038427341" description="peptidylprolyl isomerase" evidence="8">
    <location>
        <begin position="23"/>
        <end position="504"/>
    </location>
</feature>
<evidence type="ECO:0000313" key="11">
    <source>
        <dbReference type="Proteomes" id="UP000261212"/>
    </source>
</evidence>
<evidence type="ECO:0000256" key="5">
    <source>
        <dbReference type="ARBA" id="ARBA00023235"/>
    </source>
</evidence>
<dbReference type="InterPro" id="IPR050245">
    <property type="entry name" value="PrsA_foldase"/>
</dbReference>
<evidence type="ECO:0000256" key="4">
    <source>
        <dbReference type="ARBA" id="ARBA00023110"/>
    </source>
</evidence>
<dbReference type="PROSITE" id="PS50198">
    <property type="entry name" value="PPIC_PPIASE_2"/>
    <property type="match status" value="1"/>
</dbReference>
<proteinExistence type="predicted"/>
<dbReference type="Gene3D" id="3.10.50.40">
    <property type="match status" value="1"/>
</dbReference>
<dbReference type="InterPro" id="IPR046357">
    <property type="entry name" value="PPIase_dom_sf"/>
</dbReference>
<dbReference type="Pfam" id="PF13616">
    <property type="entry name" value="Rotamase_3"/>
    <property type="match status" value="1"/>
</dbReference>
<evidence type="ECO:0000256" key="1">
    <source>
        <dbReference type="ARBA" id="ARBA00000971"/>
    </source>
</evidence>
<accession>A0A3E3DV93</accession>
<dbReference type="SUPFAM" id="SSF54534">
    <property type="entry name" value="FKBP-like"/>
    <property type="match status" value="1"/>
</dbReference>
<dbReference type="AlphaFoldDB" id="A0A3E3DV93"/>
<feature type="domain" description="PpiC" evidence="9">
    <location>
        <begin position="340"/>
        <end position="430"/>
    </location>
</feature>
<dbReference type="RefSeq" id="WP_117532718.1">
    <property type="nucleotide sequence ID" value="NZ_QUSM01000007.1"/>
</dbReference>
<evidence type="ECO:0000259" key="9">
    <source>
        <dbReference type="PROSITE" id="PS50198"/>
    </source>
</evidence>
<dbReference type="Pfam" id="PF13624">
    <property type="entry name" value="SurA_N_3"/>
    <property type="match status" value="1"/>
</dbReference>
<feature type="compositionally biased region" description="Basic and acidic residues" evidence="7">
    <location>
        <begin position="221"/>
        <end position="233"/>
    </location>
</feature>
<dbReference type="EC" id="5.2.1.8" evidence="2"/>
<dbReference type="PROSITE" id="PS51257">
    <property type="entry name" value="PROKAR_LIPOPROTEIN"/>
    <property type="match status" value="1"/>
</dbReference>